<feature type="chain" id="PRO_5007858408" description="G-protein coupled receptors family 1 profile domain-containing protein" evidence="2">
    <location>
        <begin position="21"/>
        <end position="351"/>
    </location>
</feature>
<keyword evidence="1" id="KW-1133">Transmembrane helix</keyword>
<dbReference type="Proteomes" id="UP000076632">
    <property type="component" value="Unassembled WGS sequence"/>
</dbReference>
<organism evidence="3 4">
    <name type="scientific">Xylona heveae (strain CBS 132557 / TC161)</name>
    <dbReference type="NCBI Taxonomy" id="1328760"/>
    <lineage>
        <taxon>Eukaryota</taxon>
        <taxon>Fungi</taxon>
        <taxon>Dikarya</taxon>
        <taxon>Ascomycota</taxon>
        <taxon>Pezizomycotina</taxon>
        <taxon>Xylonomycetes</taxon>
        <taxon>Xylonales</taxon>
        <taxon>Xylonaceae</taxon>
        <taxon>Xylona</taxon>
    </lineage>
</organism>
<feature type="transmembrane region" description="Helical" evidence="1">
    <location>
        <begin position="258"/>
        <end position="282"/>
    </location>
</feature>
<dbReference type="RefSeq" id="XP_018188228.1">
    <property type="nucleotide sequence ID" value="XM_018329110.1"/>
</dbReference>
<feature type="transmembrane region" description="Helical" evidence="1">
    <location>
        <begin position="40"/>
        <end position="59"/>
    </location>
</feature>
<dbReference type="PANTHER" id="PTHR38848">
    <property type="entry name" value="G-PROTEIN COUPLED RECEPTORS FAMILY 3 PROFILE DOMAIN-CONTAINING PROTEIN"/>
    <property type="match status" value="1"/>
</dbReference>
<dbReference type="InParanoid" id="A0A165GW48"/>
<feature type="transmembrane region" description="Helical" evidence="1">
    <location>
        <begin position="110"/>
        <end position="132"/>
    </location>
</feature>
<feature type="transmembrane region" description="Helical" evidence="1">
    <location>
        <begin position="153"/>
        <end position="172"/>
    </location>
</feature>
<protein>
    <recommendedName>
        <fullName evidence="5">G-protein coupled receptors family 1 profile domain-containing protein</fullName>
    </recommendedName>
</protein>
<dbReference type="PANTHER" id="PTHR38848:SF3">
    <property type="entry name" value="G-PROTEIN COUPLED RECEPTORS FAMILY 3 PROFILE DOMAIN-CONTAINING PROTEIN"/>
    <property type="match status" value="1"/>
</dbReference>
<keyword evidence="4" id="KW-1185">Reference proteome</keyword>
<evidence type="ECO:0000256" key="1">
    <source>
        <dbReference type="SAM" id="Phobius"/>
    </source>
</evidence>
<keyword evidence="1" id="KW-0812">Transmembrane</keyword>
<proteinExistence type="predicted"/>
<keyword evidence="2" id="KW-0732">Signal</keyword>
<accession>A0A165GW48</accession>
<evidence type="ECO:0000313" key="3">
    <source>
        <dbReference type="EMBL" id="KZF22673.1"/>
    </source>
</evidence>
<gene>
    <name evidence="3" type="ORF">L228DRAFT_133148</name>
</gene>
<dbReference type="AlphaFoldDB" id="A0A165GW48"/>
<dbReference type="EMBL" id="KV407458">
    <property type="protein sequence ID" value="KZF22673.1"/>
    <property type="molecule type" value="Genomic_DNA"/>
</dbReference>
<dbReference type="GeneID" id="28894247"/>
<evidence type="ECO:0000256" key="2">
    <source>
        <dbReference type="SAM" id="SignalP"/>
    </source>
</evidence>
<dbReference type="OMA" id="HMTADMT"/>
<feature type="signal peptide" evidence="2">
    <location>
        <begin position="1"/>
        <end position="20"/>
    </location>
</feature>
<keyword evidence="1" id="KW-0472">Membrane</keyword>
<evidence type="ECO:0000313" key="4">
    <source>
        <dbReference type="Proteomes" id="UP000076632"/>
    </source>
</evidence>
<dbReference type="OrthoDB" id="3210850at2759"/>
<sequence length="351" mass="38688">MIQSPAFIVFWVFTINPAFAQPLPSHEIEEQAQKITDPGKIAYSLVSLLSVGFLSGMLATRIRTLSLNQWKTLNCLRSLILAIYILGISFVFSSAVLHNGFELTTPALCYTGILICLVFYFGGKVLLYVFLVERAYSIKSFEVKRLQSWVWKLGMLGIAIGFFPIGVAAFLNPIHDISPADGMCRIGLPLKITVPLLVYDVLMNISLTGVFYWLVRQFLPHGLLLASPCWVQRLALRIRISDPGDFQRMEQVAAIEKVVFKSFIGAVAIVVPTIANLALLYWVHGREQPWLCFTMCTIDVTWSALVLQWLTANPAELDGTVSGGATSTLSSSQSANMNSRMGINGMAGAVS</sequence>
<evidence type="ECO:0008006" key="5">
    <source>
        <dbReference type="Google" id="ProtNLM"/>
    </source>
</evidence>
<reference evidence="3 4" key="1">
    <citation type="journal article" date="2016" name="Fungal Biol.">
        <title>The genome of Xylona heveae provides a window into fungal endophytism.</title>
        <authorList>
            <person name="Gazis R."/>
            <person name="Kuo A."/>
            <person name="Riley R."/>
            <person name="LaButti K."/>
            <person name="Lipzen A."/>
            <person name="Lin J."/>
            <person name="Amirebrahimi M."/>
            <person name="Hesse C.N."/>
            <person name="Spatafora J.W."/>
            <person name="Henrissat B."/>
            <person name="Hainaut M."/>
            <person name="Grigoriev I.V."/>
            <person name="Hibbett D.S."/>
        </authorList>
    </citation>
    <scope>NUCLEOTIDE SEQUENCE [LARGE SCALE GENOMIC DNA]</scope>
    <source>
        <strain evidence="3 4">TC161</strain>
    </source>
</reference>
<feature type="transmembrane region" description="Helical" evidence="1">
    <location>
        <begin position="79"/>
        <end position="98"/>
    </location>
</feature>
<feature type="transmembrane region" description="Helical" evidence="1">
    <location>
        <begin position="192"/>
        <end position="215"/>
    </location>
</feature>
<name>A0A165GW48_XYLHT</name>